<proteinExistence type="predicted"/>
<evidence type="ECO:0000313" key="2">
    <source>
        <dbReference type="EMBL" id="KAF4505759.1"/>
    </source>
</evidence>
<feature type="compositionally biased region" description="Basic and acidic residues" evidence="1">
    <location>
        <begin position="188"/>
        <end position="216"/>
    </location>
</feature>
<reference evidence="2 3" key="1">
    <citation type="journal article" date="2020" name="Genome Biol. Evol.">
        <title>A new high-quality draft genome assembly of the Chinese cordyceps Ophiocordyceps sinensis.</title>
        <authorList>
            <person name="Shu R."/>
            <person name="Zhang J."/>
            <person name="Meng Q."/>
            <person name="Zhang H."/>
            <person name="Zhou G."/>
            <person name="Li M."/>
            <person name="Wu P."/>
            <person name="Zhao Y."/>
            <person name="Chen C."/>
            <person name="Qin Q."/>
        </authorList>
    </citation>
    <scope>NUCLEOTIDE SEQUENCE [LARGE SCALE GENOMIC DNA]</scope>
    <source>
        <strain evidence="2 3">IOZ07</strain>
    </source>
</reference>
<feature type="compositionally biased region" description="Basic and acidic residues" evidence="1">
    <location>
        <begin position="11"/>
        <end position="21"/>
    </location>
</feature>
<dbReference type="OrthoDB" id="4940299at2759"/>
<accession>A0A8H4LUC1</accession>
<dbReference type="Proteomes" id="UP000557566">
    <property type="component" value="Unassembled WGS sequence"/>
</dbReference>
<sequence>MSTTDLTRGIEACDNKEEEAQPRSGSGVSLAGMVLGSTSPVGTPVFAPNHDFTVDESDWSKSPWLPTVPWETAMADQLLPASPEGEYPLVPPSSTSAQPSSPLLPLEAYLMDKNDHERRLLRFSGCPSIALDPSRIDLGPEPECSGRWSRGRDTDELSEPLSSSWDYVEHDDEPKQGTQDMAGAGYKTKVEDTRVADCGSDGHREPGRWAPADKHHPASLPSAASSSPPDAKASLVPDVGVDAPLAARHTALHRELQQAGLGGLRASIHGRHGFHRAGDGGSGGRRVKKPLLKRRRRGPKRDS</sequence>
<feature type="compositionally biased region" description="Low complexity" evidence="1">
    <location>
        <begin position="92"/>
        <end position="102"/>
    </location>
</feature>
<feature type="compositionally biased region" description="Basic residues" evidence="1">
    <location>
        <begin position="285"/>
        <end position="303"/>
    </location>
</feature>
<feature type="region of interest" description="Disordered" evidence="1">
    <location>
        <begin position="131"/>
        <end position="237"/>
    </location>
</feature>
<name>A0A8H4LUC1_9HYPO</name>
<feature type="region of interest" description="Disordered" evidence="1">
    <location>
        <begin position="75"/>
        <end position="102"/>
    </location>
</feature>
<dbReference type="AlphaFoldDB" id="A0A8H4LUC1"/>
<dbReference type="EMBL" id="JAAVMX010000008">
    <property type="protein sequence ID" value="KAF4505759.1"/>
    <property type="molecule type" value="Genomic_DNA"/>
</dbReference>
<evidence type="ECO:0000256" key="1">
    <source>
        <dbReference type="SAM" id="MobiDB-lite"/>
    </source>
</evidence>
<gene>
    <name evidence="2" type="ORF">G6O67_007675</name>
</gene>
<feature type="region of interest" description="Disordered" evidence="1">
    <location>
        <begin position="1"/>
        <end position="34"/>
    </location>
</feature>
<keyword evidence="3" id="KW-1185">Reference proteome</keyword>
<feature type="compositionally biased region" description="Low complexity" evidence="1">
    <location>
        <begin position="218"/>
        <end position="234"/>
    </location>
</feature>
<comment type="caution">
    <text evidence="2">The sequence shown here is derived from an EMBL/GenBank/DDBJ whole genome shotgun (WGS) entry which is preliminary data.</text>
</comment>
<protein>
    <submittedName>
        <fullName evidence="2">Uncharacterized protein</fullName>
    </submittedName>
</protein>
<feature type="region of interest" description="Disordered" evidence="1">
    <location>
        <begin position="263"/>
        <end position="303"/>
    </location>
</feature>
<organism evidence="2 3">
    <name type="scientific">Ophiocordyceps sinensis</name>
    <dbReference type="NCBI Taxonomy" id="72228"/>
    <lineage>
        <taxon>Eukaryota</taxon>
        <taxon>Fungi</taxon>
        <taxon>Dikarya</taxon>
        <taxon>Ascomycota</taxon>
        <taxon>Pezizomycotina</taxon>
        <taxon>Sordariomycetes</taxon>
        <taxon>Hypocreomycetidae</taxon>
        <taxon>Hypocreales</taxon>
        <taxon>Ophiocordycipitaceae</taxon>
        <taxon>Ophiocordyceps</taxon>
    </lineage>
</organism>
<evidence type="ECO:0000313" key="3">
    <source>
        <dbReference type="Proteomes" id="UP000557566"/>
    </source>
</evidence>